<keyword evidence="5" id="KW-1185">Reference proteome</keyword>
<evidence type="ECO:0000256" key="1">
    <source>
        <dbReference type="ARBA" id="ARBA00022723"/>
    </source>
</evidence>
<gene>
    <name evidence="6" type="primary">LOC118427508</name>
</gene>
<dbReference type="GO" id="GO:0005509">
    <property type="term" value="F:calcium ion binding"/>
    <property type="evidence" value="ECO:0007669"/>
    <property type="project" value="InterPro"/>
</dbReference>
<dbReference type="OrthoDB" id="26525at2759"/>
<dbReference type="PROSITE" id="PS00018">
    <property type="entry name" value="EF_HAND_1"/>
    <property type="match status" value="4"/>
</dbReference>
<keyword evidence="1" id="KW-0479">Metal-binding</keyword>
<dbReference type="FunFam" id="1.10.238.10:FF:000178">
    <property type="entry name" value="Calmodulin-2 A"/>
    <property type="match status" value="1"/>
</dbReference>
<protein>
    <submittedName>
        <fullName evidence="6">Squidulin-like</fullName>
    </submittedName>
</protein>
<dbReference type="Gene3D" id="1.10.238.10">
    <property type="entry name" value="EF-hand"/>
    <property type="match status" value="2"/>
</dbReference>
<evidence type="ECO:0000259" key="4">
    <source>
        <dbReference type="PROSITE" id="PS50222"/>
    </source>
</evidence>
<reference evidence="5" key="1">
    <citation type="journal article" date="2020" name="Nat. Ecol. Evol.">
        <title>Deeply conserved synteny resolves early events in vertebrate evolution.</title>
        <authorList>
            <person name="Simakov O."/>
            <person name="Marletaz F."/>
            <person name="Yue J.X."/>
            <person name="O'Connell B."/>
            <person name="Jenkins J."/>
            <person name="Brandt A."/>
            <person name="Calef R."/>
            <person name="Tung C.H."/>
            <person name="Huang T.K."/>
            <person name="Schmutz J."/>
            <person name="Satoh N."/>
            <person name="Yu J.K."/>
            <person name="Putnam N.H."/>
            <person name="Green R.E."/>
            <person name="Rokhsar D.S."/>
        </authorList>
    </citation>
    <scope>NUCLEOTIDE SEQUENCE [LARGE SCALE GENOMIC DNA]</scope>
    <source>
        <strain evidence="5">S238N-H82</strain>
    </source>
</reference>
<dbReference type="PROSITE" id="PS50222">
    <property type="entry name" value="EF_HAND_2"/>
    <property type="match status" value="4"/>
</dbReference>
<sequence>MADIQAIFDKHDVNKDGSISATELKAVVQEFGLPPCEHLVEQIIKDCDQNGNGQLELNEFNIVIQVLQQVKTAMADPQAMAAEMKKMFTEFDKNGDGVLSKEEMQEALSKVHGINMSAESCEKLLNVADRNGDGKLDYNEFVKMITQQ</sequence>
<keyword evidence="3" id="KW-0106">Calcium</keyword>
<dbReference type="Pfam" id="PF13499">
    <property type="entry name" value="EF-hand_7"/>
    <property type="match status" value="2"/>
</dbReference>
<dbReference type="AlphaFoldDB" id="A0A9J7M2G9"/>
<feature type="domain" description="EF-hand" evidence="4">
    <location>
        <begin position="1"/>
        <end position="34"/>
    </location>
</feature>
<accession>A0A9J7M2G9</accession>
<organism evidence="5 6">
    <name type="scientific">Branchiostoma floridae</name>
    <name type="common">Florida lancelet</name>
    <name type="synonym">Amphioxus</name>
    <dbReference type="NCBI Taxonomy" id="7739"/>
    <lineage>
        <taxon>Eukaryota</taxon>
        <taxon>Metazoa</taxon>
        <taxon>Chordata</taxon>
        <taxon>Cephalochordata</taxon>
        <taxon>Leptocardii</taxon>
        <taxon>Amphioxiformes</taxon>
        <taxon>Branchiostomatidae</taxon>
        <taxon>Branchiostoma</taxon>
    </lineage>
</organism>
<evidence type="ECO:0000313" key="5">
    <source>
        <dbReference type="Proteomes" id="UP000001554"/>
    </source>
</evidence>
<dbReference type="InterPro" id="IPR002048">
    <property type="entry name" value="EF_hand_dom"/>
</dbReference>
<dbReference type="SUPFAM" id="SSF47473">
    <property type="entry name" value="EF-hand"/>
    <property type="match status" value="1"/>
</dbReference>
<dbReference type="GO" id="GO:0043226">
    <property type="term" value="C:organelle"/>
    <property type="evidence" value="ECO:0007669"/>
    <property type="project" value="UniProtKB-ARBA"/>
</dbReference>
<dbReference type="GeneID" id="118427508"/>
<dbReference type="PANTHER" id="PTHR10891">
    <property type="entry name" value="EF-HAND CALCIUM-BINDING DOMAIN CONTAINING PROTEIN"/>
    <property type="match status" value="1"/>
</dbReference>
<dbReference type="OMA" id="PCEHLVE"/>
<evidence type="ECO:0000313" key="6">
    <source>
        <dbReference type="RefSeq" id="XP_035693238.1"/>
    </source>
</evidence>
<evidence type="ECO:0000256" key="2">
    <source>
        <dbReference type="ARBA" id="ARBA00022737"/>
    </source>
</evidence>
<dbReference type="InterPro" id="IPR011992">
    <property type="entry name" value="EF-hand-dom_pair"/>
</dbReference>
<dbReference type="InterPro" id="IPR039647">
    <property type="entry name" value="EF_hand_pair_protein_CML-like"/>
</dbReference>
<evidence type="ECO:0000256" key="3">
    <source>
        <dbReference type="ARBA" id="ARBA00022837"/>
    </source>
</evidence>
<dbReference type="KEGG" id="bfo:118427508"/>
<reference evidence="6" key="2">
    <citation type="submission" date="2025-08" db="UniProtKB">
        <authorList>
            <consortium name="RefSeq"/>
        </authorList>
    </citation>
    <scope>IDENTIFICATION</scope>
    <source>
        <strain evidence="6">S238N-H82</strain>
        <tissue evidence="6">Testes</tissue>
    </source>
</reference>
<dbReference type="InterPro" id="IPR018247">
    <property type="entry name" value="EF_Hand_1_Ca_BS"/>
</dbReference>
<dbReference type="Proteomes" id="UP000001554">
    <property type="component" value="Chromosome 12"/>
</dbReference>
<dbReference type="RefSeq" id="XP_035693238.1">
    <property type="nucleotide sequence ID" value="XM_035837345.1"/>
</dbReference>
<keyword evidence="2" id="KW-0677">Repeat</keyword>
<dbReference type="SMART" id="SM00054">
    <property type="entry name" value="EFh"/>
    <property type="match status" value="4"/>
</dbReference>
<feature type="domain" description="EF-hand" evidence="4">
    <location>
        <begin position="116"/>
        <end position="148"/>
    </location>
</feature>
<name>A0A9J7M2G9_BRAFL</name>
<proteinExistence type="predicted"/>
<feature type="domain" description="EF-hand" evidence="4">
    <location>
        <begin position="35"/>
        <end position="70"/>
    </location>
</feature>
<feature type="domain" description="EF-hand" evidence="4">
    <location>
        <begin position="79"/>
        <end position="114"/>
    </location>
</feature>